<protein>
    <submittedName>
        <fullName evidence="1">4-hydroxybenzoyl-CoA thioesterase</fullName>
    </submittedName>
</protein>
<evidence type="ECO:0000313" key="2">
    <source>
        <dbReference type="Proteomes" id="UP000076218"/>
    </source>
</evidence>
<dbReference type="PANTHER" id="PTHR31793">
    <property type="entry name" value="4-HYDROXYBENZOYL-COA THIOESTERASE FAMILY MEMBER"/>
    <property type="match status" value="1"/>
</dbReference>
<reference evidence="1 2" key="1">
    <citation type="submission" date="2016-01" db="EMBL/GenBank/DDBJ databases">
        <title>Draft genome sequence of Clavibacter michiganensis subsp. tessellarius DOAB 609.</title>
        <authorList>
            <person name="Tambong J.T."/>
        </authorList>
    </citation>
    <scope>NUCLEOTIDE SEQUENCE [LARGE SCALE GENOMIC DNA]</scope>
    <source>
        <strain evidence="1 2">DOAB 609</strain>
    </source>
</reference>
<dbReference type="CDD" id="cd00586">
    <property type="entry name" value="4HBT"/>
    <property type="match status" value="1"/>
</dbReference>
<organism evidence="1 2">
    <name type="scientific">Clavibacter tessellarius</name>
    <dbReference type="NCBI Taxonomy" id="31965"/>
    <lineage>
        <taxon>Bacteria</taxon>
        <taxon>Bacillati</taxon>
        <taxon>Actinomycetota</taxon>
        <taxon>Actinomycetes</taxon>
        <taxon>Micrococcales</taxon>
        <taxon>Microbacteriaceae</taxon>
        <taxon>Clavibacter</taxon>
    </lineage>
</organism>
<dbReference type="STRING" id="31965.AWH51_00770"/>
<dbReference type="SUPFAM" id="SSF54637">
    <property type="entry name" value="Thioesterase/thiol ester dehydrase-isomerase"/>
    <property type="match status" value="1"/>
</dbReference>
<sequence length="159" mass="17575">MTRVHVPVHLRWADLDAYDHVNNVEVLRLLEEARVRAFWRGDDDGEGVDPGMALIHASAGASTMTMIARQEVEYLLPISYGRRPLDVQVWLGRLGGSSLEACYEVRTPAGVEPAALYARASTTIVLVDAATGRPRRITDAERAGWSAYLEEPVAFSRRG</sequence>
<gene>
    <name evidence="1" type="ORF">AWH51_00770</name>
</gene>
<dbReference type="GO" id="GO:0047617">
    <property type="term" value="F:fatty acyl-CoA hydrolase activity"/>
    <property type="evidence" value="ECO:0007669"/>
    <property type="project" value="TreeGrafter"/>
</dbReference>
<accession>A0A154UXS2</accession>
<evidence type="ECO:0000313" key="1">
    <source>
        <dbReference type="EMBL" id="KZC93932.1"/>
    </source>
</evidence>
<comment type="caution">
    <text evidence="1">The sequence shown here is derived from an EMBL/GenBank/DDBJ whole genome shotgun (WGS) entry which is preliminary data.</text>
</comment>
<dbReference type="Gene3D" id="3.10.129.10">
    <property type="entry name" value="Hotdog Thioesterase"/>
    <property type="match status" value="1"/>
</dbReference>
<dbReference type="EMBL" id="LQXA01000053">
    <property type="protein sequence ID" value="KZC93932.1"/>
    <property type="molecule type" value="Genomic_DNA"/>
</dbReference>
<dbReference type="InterPro" id="IPR050563">
    <property type="entry name" value="4-hydroxybenzoyl-CoA_TE"/>
</dbReference>
<dbReference type="RefSeq" id="WP_063072749.1">
    <property type="nucleotide sequence ID" value="NZ_LQXA01000053.1"/>
</dbReference>
<dbReference type="InterPro" id="IPR029069">
    <property type="entry name" value="HotDog_dom_sf"/>
</dbReference>
<dbReference type="Proteomes" id="UP000076218">
    <property type="component" value="Unassembled WGS sequence"/>
</dbReference>
<proteinExistence type="predicted"/>
<dbReference type="PANTHER" id="PTHR31793:SF24">
    <property type="entry name" value="LONG-CHAIN ACYL-COA THIOESTERASE FADM"/>
    <property type="match status" value="1"/>
</dbReference>
<name>A0A154UXS2_9MICO</name>
<dbReference type="OrthoDB" id="9799036at2"/>
<dbReference type="AlphaFoldDB" id="A0A154UXS2"/>
<dbReference type="Pfam" id="PF13279">
    <property type="entry name" value="4HBT_2"/>
    <property type="match status" value="1"/>
</dbReference>